<dbReference type="InterPro" id="IPR001461">
    <property type="entry name" value="Aspartic_peptidase_A1"/>
</dbReference>
<feature type="domain" description="Peptidase A1" evidence="6">
    <location>
        <begin position="64"/>
        <end position="374"/>
    </location>
</feature>
<evidence type="ECO:0000256" key="4">
    <source>
        <dbReference type="RuleBase" id="RU000454"/>
    </source>
</evidence>
<evidence type="ECO:0000256" key="5">
    <source>
        <dbReference type="SAM" id="SignalP"/>
    </source>
</evidence>
<dbReference type="InterPro" id="IPR021109">
    <property type="entry name" value="Peptidase_aspartic_dom_sf"/>
</dbReference>
<dbReference type="AlphaFoldDB" id="A0A6A5WB56"/>
<gene>
    <name evidence="7" type="ORF">P154DRAFT_564267</name>
</gene>
<accession>A0A6A5WB56</accession>
<feature type="active site" evidence="3">
    <location>
        <position position="82"/>
    </location>
</feature>
<evidence type="ECO:0000259" key="6">
    <source>
        <dbReference type="PROSITE" id="PS51767"/>
    </source>
</evidence>
<proteinExistence type="inferred from homology"/>
<name>A0A6A5WB56_9PLEO</name>
<dbReference type="GO" id="GO:0006508">
    <property type="term" value="P:proteolysis"/>
    <property type="evidence" value="ECO:0007669"/>
    <property type="project" value="UniProtKB-KW"/>
</dbReference>
<sequence length="421" mass="45156">MPSSAMAFTLSLVMAFLFTLASGATGQGGYVELPVRELSLGSRHPLSRRQNEIPLPNMMDGLQYVVTLSIGSNKQPVPVLFDTGSDLLWVNPDCSHALNGTQKLCYSNPRYNALSSNSSKILDEALNITYGSGATLGVFFEDDVELGNAVVKSQQFGVATYSETASVGILGGQPGIYANRTHKTFVESLVEQKQVRSGAYSVDLRSRDETGAVIFGGIDTKKYKCKLEKVESAGFNIVLTGMGQTFPNASAKAYSFSMESGIGVFVDSGTNFNMLPADVVFGIAADYPGATSTSDGSWRVPCEAPDGKIDFVFGNKTIGISYSDMVVADDGECFLGFVPRPDDLPLYVPYIFGSSFLRGVYAVFDWENDQIWLDESDDCGSNLLPIEKGKDGVPKVAGCKCNAKASSTIVYPAPTTIRSVN</sequence>
<dbReference type="InterPro" id="IPR033121">
    <property type="entry name" value="PEPTIDASE_A1"/>
</dbReference>
<dbReference type="PROSITE" id="PS51767">
    <property type="entry name" value="PEPTIDASE_A1"/>
    <property type="match status" value="1"/>
</dbReference>
<dbReference type="GO" id="GO:0004190">
    <property type="term" value="F:aspartic-type endopeptidase activity"/>
    <property type="evidence" value="ECO:0007669"/>
    <property type="project" value="UniProtKB-KW"/>
</dbReference>
<dbReference type="EMBL" id="ML977598">
    <property type="protein sequence ID" value="KAF1999133.1"/>
    <property type="molecule type" value="Genomic_DNA"/>
</dbReference>
<dbReference type="PRINTS" id="PR00792">
    <property type="entry name" value="PEPSIN"/>
</dbReference>
<dbReference type="OrthoDB" id="771136at2759"/>
<organism evidence="7 8">
    <name type="scientific">Amniculicola lignicola CBS 123094</name>
    <dbReference type="NCBI Taxonomy" id="1392246"/>
    <lineage>
        <taxon>Eukaryota</taxon>
        <taxon>Fungi</taxon>
        <taxon>Dikarya</taxon>
        <taxon>Ascomycota</taxon>
        <taxon>Pezizomycotina</taxon>
        <taxon>Dothideomycetes</taxon>
        <taxon>Pleosporomycetidae</taxon>
        <taxon>Pleosporales</taxon>
        <taxon>Amniculicolaceae</taxon>
        <taxon>Amniculicola</taxon>
    </lineage>
</organism>
<evidence type="ECO:0000256" key="2">
    <source>
        <dbReference type="ARBA" id="ARBA00022750"/>
    </source>
</evidence>
<dbReference type="PANTHER" id="PTHR47966">
    <property type="entry name" value="BETA-SITE APP-CLEAVING ENZYME, ISOFORM A-RELATED"/>
    <property type="match status" value="1"/>
</dbReference>
<comment type="similarity">
    <text evidence="1 4">Belongs to the peptidase A1 family.</text>
</comment>
<dbReference type="Pfam" id="PF00026">
    <property type="entry name" value="Asp"/>
    <property type="match status" value="1"/>
</dbReference>
<dbReference type="Proteomes" id="UP000799779">
    <property type="component" value="Unassembled WGS sequence"/>
</dbReference>
<evidence type="ECO:0000256" key="1">
    <source>
        <dbReference type="ARBA" id="ARBA00007447"/>
    </source>
</evidence>
<feature type="signal peptide" evidence="5">
    <location>
        <begin position="1"/>
        <end position="23"/>
    </location>
</feature>
<evidence type="ECO:0000313" key="8">
    <source>
        <dbReference type="Proteomes" id="UP000799779"/>
    </source>
</evidence>
<keyword evidence="5" id="KW-0732">Signal</keyword>
<keyword evidence="4" id="KW-0378">Hydrolase</keyword>
<protein>
    <submittedName>
        <fullName evidence="7">Acid protease</fullName>
    </submittedName>
</protein>
<feature type="chain" id="PRO_5025588028" evidence="5">
    <location>
        <begin position="24"/>
        <end position="421"/>
    </location>
</feature>
<keyword evidence="4 7" id="KW-0645">Protease</keyword>
<feature type="active site" evidence="3">
    <location>
        <position position="267"/>
    </location>
</feature>
<dbReference type="SUPFAM" id="SSF50630">
    <property type="entry name" value="Acid proteases"/>
    <property type="match status" value="1"/>
</dbReference>
<reference evidence="7" key="1">
    <citation type="journal article" date="2020" name="Stud. Mycol.">
        <title>101 Dothideomycetes genomes: a test case for predicting lifestyles and emergence of pathogens.</title>
        <authorList>
            <person name="Haridas S."/>
            <person name="Albert R."/>
            <person name="Binder M."/>
            <person name="Bloem J."/>
            <person name="Labutti K."/>
            <person name="Salamov A."/>
            <person name="Andreopoulos B."/>
            <person name="Baker S."/>
            <person name="Barry K."/>
            <person name="Bills G."/>
            <person name="Bluhm B."/>
            <person name="Cannon C."/>
            <person name="Castanera R."/>
            <person name="Culley D."/>
            <person name="Daum C."/>
            <person name="Ezra D."/>
            <person name="Gonzalez J."/>
            <person name="Henrissat B."/>
            <person name="Kuo A."/>
            <person name="Liang C."/>
            <person name="Lipzen A."/>
            <person name="Lutzoni F."/>
            <person name="Magnuson J."/>
            <person name="Mondo S."/>
            <person name="Nolan M."/>
            <person name="Ohm R."/>
            <person name="Pangilinan J."/>
            <person name="Park H.-J."/>
            <person name="Ramirez L."/>
            <person name="Alfaro M."/>
            <person name="Sun H."/>
            <person name="Tritt A."/>
            <person name="Yoshinaga Y."/>
            <person name="Zwiers L.-H."/>
            <person name="Turgeon B."/>
            <person name="Goodwin S."/>
            <person name="Spatafora J."/>
            <person name="Crous P."/>
            <person name="Grigoriev I."/>
        </authorList>
    </citation>
    <scope>NUCLEOTIDE SEQUENCE</scope>
    <source>
        <strain evidence="7">CBS 123094</strain>
    </source>
</reference>
<keyword evidence="8" id="KW-1185">Reference proteome</keyword>
<dbReference type="PROSITE" id="PS00141">
    <property type="entry name" value="ASP_PROTEASE"/>
    <property type="match status" value="1"/>
</dbReference>
<dbReference type="PANTHER" id="PTHR47966:SF65">
    <property type="entry name" value="ASPARTIC-TYPE ENDOPEPTIDASE"/>
    <property type="match status" value="1"/>
</dbReference>
<keyword evidence="2 4" id="KW-0064">Aspartyl protease</keyword>
<dbReference type="InterPro" id="IPR001969">
    <property type="entry name" value="Aspartic_peptidase_AS"/>
</dbReference>
<evidence type="ECO:0000256" key="3">
    <source>
        <dbReference type="PIRSR" id="PIRSR601461-1"/>
    </source>
</evidence>
<dbReference type="Gene3D" id="2.40.70.10">
    <property type="entry name" value="Acid Proteases"/>
    <property type="match status" value="2"/>
</dbReference>
<evidence type="ECO:0000313" key="7">
    <source>
        <dbReference type="EMBL" id="KAF1999133.1"/>
    </source>
</evidence>